<dbReference type="EMBL" id="VCDX01000043">
    <property type="protein sequence ID" value="TYL06476.1"/>
    <property type="molecule type" value="Genomic_DNA"/>
</dbReference>
<gene>
    <name evidence="2" type="ORF">MTAT_30180</name>
</gene>
<evidence type="ECO:0000313" key="2">
    <source>
        <dbReference type="EMBL" id="TYL06476.1"/>
    </source>
</evidence>
<comment type="caution">
    <text evidence="2">The sequence shown here is derived from an EMBL/GenBank/DDBJ whole genome shotgun (WGS) entry which is preliminary data.</text>
</comment>
<keyword evidence="3" id="KW-1185">Reference proteome</keyword>
<organism evidence="2 3">
    <name type="scientific">Neomoorella thermoacetica</name>
    <name type="common">Clostridium thermoaceticum</name>
    <dbReference type="NCBI Taxonomy" id="1525"/>
    <lineage>
        <taxon>Bacteria</taxon>
        <taxon>Bacillati</taxon>
        <taxon>Bacillota</taxon>
        <taxon>Clostridia</taxon>
        <taxon>Neomoorellales</taxon>
        <taxon>Neomoorellaceae</taxon>
        <taxon>Neomoorella</taxon>
    </lineage>
</organism>
<proteinExistence type="predicted"/>
<feature type="compositionally biased region" description="Low complexity" evidence="1">
    <location>
        <begin position="131"/>
        <end position="143"/>
    </location>
</feature>
<evidence type="ECO:0000313" key="3">
    <source>
        <dbReference type="Proteomes" id="UP000322283"/>
    </source>
</evidence>
<evidence type="ECO:0000256" key="1">
    <source>
        <dbReference type="SAM" id="MobiDB-lite"/>
    </source>
</evidence>
<sequence>MHGNYPFRIIGPGPGNSRADTAQEADIVFIQVDKGPVGNAYPRPASGDGPAQVGPYLRGYLLPGAADDFDATPGPADKIGCRRSHPRGFTNGTQEHFFGPDDLLRPALAPKDTASGFQGRSFGGQDRKLKAQLPGLLLQPGSP</sequence>
<reference evidence="2 3" key="1">
    <citation type="submission" date="2019-05" db="EMBL/GenBank/DDBJ databases">
        <title>Genome sequence of Moorella thermoacetica ATCC 33924.</title>
        <authorList>
            <person name="Poehlein A."/>
            <person name="Bengelsdorf F.R."/>
            <person name="Duerre P."/>
            <person name="Daniel R."/>
        </authorList>
    </citation>
    <scope>NUCLEOTIDE SEQUENCE [LARGE SCALE GENOMIC DNA]</scope>
    <source>
        <strain evidence="2 3">ATCC 33924</strain>
    </source>
</reference>
<dbReference type="Proteomes" id="UP000322283">
    <property type="component" value="Unassembled WGS sequence"/>
</dbReference>
<accession>A0ABY3N1W1</accession>
<feature type="region of interest" description="Disordered" evidence="1">
    <location>
        <begin position="108"/>
        <end position="143"/>
    </location>
</feature>
<name>A0ABY3N1W1_NEOTH</name>
<protein>
    <submittedName>
        <fullName evidence="2">Uncharacterized protein</fullName>
    </submittedName>
</protein>